<dbReference type="Pfam" id="PF00580">
    <property type="entry name" value="UvrD-helicase"/>
    <property type="match status" value="1"/>
</dbReference>
<comment type="similarity">
    <text evidence="1">Belongs to the helicase family. UvrD subfamily.</text>
</comment>
<evidence type="ECO:0000256" key="12">
    <source>
        <dbReference type="SAM" id="MobiDB-lite"/>
    </source>
</evidence>
<accession>A0A2P6NNL2</accession>
<evidence type="ECO:0000256" key="9">
    <source>
        <dbReference type="ARBA" id="ARBA00034808"/>
    </source>
</evidence>
<evidence type="ECO:0000256" key="4">
    <source>
        <dbReference type="ARBA" id="ARBA00022806"/>
    </source>
</evidence>
<evidence type="ECO:0000256" key="3">
    <source>
        <dbReference type="ARBA" id="ARBA00022801"/>
    </source>
</evidence>
<comment type="catalytic activity">
    <reaction evidence="10">
        <text>ATP + H2O = ADP + phosphate + H(+)</text>
        <dbReference type="Rhea" id="RHEA:13065"/>
        <dbReference type="ChEBI" id="CHEBI:15377"/>
        <dbReference type="ChEBI" id="CHEBI:15378"/>
        <dbReference type="ChEBI" id="CHEBI:30616"/>
        <dbReference type="ChEBI" id="CHEBI:43474"/>
        <dbReference type="ChEBI" id="CHEBI:456216"/>
        <dbReference type="EC" id="5.6.2.4"/>
    </reaction>
</comment>
<evidence type="ECO:0000256" key="8">
    <source>
        <dbReference type="ARBA" id="ARBA00034617"/>
    </source>
</evidence>
<protein>
    <recommendedName>
        <fullName evidence="9">DNA 3'-5' helicase</fullName>
        <ecNumber evidence="9">5.6.2.4</ecNumber>
    </recommendedName>
</protein>
<evidence type="ECO:0000256" key="2">
    <source>
        <dbReference type="ARBA" id="ARBA00022741"/>
    </source>
</evidence>
<dbReference type="PROSITE" id="PS51198">
    <property type="entry name" value="UVRD_HELICASE_ATP_BIND"/>
    <property type="match status" value="1"/>
</dbReference>
<dbReference type="SUPFAM" id="SSF52540">
    <property type="entry name" value="P-loop containing nucleoside triphosphate hydrolases"/>
    <property type="match status" value="1"/>
</dbReference>
<reference evidence="15 16" key="1">
    <citation type="journal article" date="2018" name="Genome Biol. Evol.">
        <title>Multiple Roots of Fruiting Body Formation in Amoebozoa.</title>
        <authorList>
            <person name="Hillmann F."/>
            <person name="Forbes G."/>
            <person name="Novohradska S."/>
            <person name="Ferling I."/>
            <person name="Riege K."/>
            <person name="Groth M."/>
            <person name="Westermann M."/>
            <person name="Marz M."/>
            <person name="Spaller T."/>
            <person name="Winckler T."/>
            <person name="Schaap P."/>
            <person name="Glockner G."/>
        </authorList>
    </citation>
    <scope>NUCLEOTIDE SEQUENCE [LARGE SCALE GENOMIC DNA]</scope>
    <source>
        <strain evidence="15 16">Jena</strain>
    </source>
</reference>
<feature type="region of interest" description="Disordered" evidence="12">
    <location>
        <begin position="721"/>
        <end position="744"/>
    </location>
</feature>
<dbReference type="Gene3D" id="3.40.50.300">
    <property type="entry name" value="P-loop containing nucleotide triphosphate hydrolases"/>
    <property type="match status" value="2"/>
</dbReference>
<evidence type="ECO:0000313" key="16">
    <source>
        <dbReference type="Proteomes" id="UP000241769"/>
    </source>
</evidence>
<keyword evidence="2 11" id="KW-0547">Nucleotide-binding</keyword>
<keyword evidence="16" id="KW-1185">Reference proteome</keyword>
<comment type="caution">
    <text evidence="15">The sequence shown here is derived from an EMBL/GenBank/DDBJ whole genome shotgun (WGS) entry which is preliminary data.</text>
</comment>
<dbReference type="AlphaFoldDB" id="A0A2P6NNL2"/>
<dbReference type="GO" id="GO:0005524">
    <property type="term" value="F:ATP binding"/>
    <property type="evidence" value="ECO:0007669"/>
    <property type="project" value="UniProtKB-UniRule"/>
</dbReference>
<dbReference type="PANTHER" id="PTHR11070">
    <property type="entry name" value="UVRD / RECB / PCRA DNA HELICASE FAMILY MEMBER"/>
    <property type="match status" value="1"/>
</dbReference>
<dbReference type="PROSITE" id="PS51217">
    <property type="entry name" value="UVRD_HELICASE_CTER"/>
    <property type="match status" value="1"/>
</dbReference>
<dbReference type="PANTHER" id="PTHR11070:SF2">
    <property type="entry name" value="ATP-DEPENDENT DNA HELICASE SRS2"/>
    <property type="match status" value="1"/>
</dbReference>
<dbReference type="GO" id="GO:0016787">
    <property type="term" value="F:hydrolase activity"/>
    <property type="evidence" value="ECO:0007669"/>
    <property type="project" value="UniProtKB-UniRule"/>
</dbReference>
<dbReference type="InterPro" id="IPR013986">
    <property type="entry name" value="DExx_box_DNA_helicase_dom_sf"/>
</dbReference>
<dbReference type="STRING" id="1890364.A0A2P6NNL2"/>
<comment type="catalytic activity">
    <reaction evidence="8">
        <text>Couples ATP hydrolysis with the unwinding of duplex DNA by translocating in the 3'-5' direction.</text>
        <dbReference type="EC" id="5.6.2.4"/>
    </reaction>
</comment>
<evidence type="ECO:0000259" key="13">
    <source>
        <dbReference type="PROSITE" id="PS51198"/>
    </source>
</evidence>
<dbReference type="EC" id="5.6.2.4" evidence="9"/>
<name>A0A2P6NNL2_9EUKA</name>
<evidence type="ECO:0000256" key="1">
    <source>
        <dbReference type="ARBA" id="ARBA00009922"/>
    </source>
</evidence>
<dbReference type="InParanoid" id="A0A2P6NNL2"/>
<dbReference type="InterPro" id="IPR027417">
    <property type="entry name" value="P-loop_NTPase"/>
</dbReference>
<evidence type="ECO:0000256" key="7">
    <source>
        <dbReference type="ARBA" id="ARBA00023235"/>
    </source>
</evidence>
<dbReference type="GO" id="GO:0000725">
    <property type="term" value="P:recombinational repair"/>
    <property type="evidence" value="ECO:0007669"/>
    <property type="project" value="TreeGrafter"/>
</dbReference>
<dbReference type="Gene3D" id="1.10.10.160">
    <property type="match status" value="1"/>
</dbReference>
<dbReference type="Pfam" id="PF13361">
    <property type="entry name" value="UvrD_C"/>
    <property type="match status" value="1"/>
</dbReference>
<dbReference type="OrthoDB" id="1470711at2759"/>
<feature type="domain" description="UvrD-like helicase ATP-binding" evidence="13">
    <location>
        <begin position="53"/>
        <end position="353"/>
    </location>
</feature>
<dbReference type="Gene3D" id="1.10.486.10">
    <property type="entry name" value="PCRA, domain 4"/>
    <property type="match status" value="1"/>
</dbReference>
<dbReference type="InterPro" id="IPR014017">
    <property type="entry name" value="DNA_helicase_UvrD-like_C"/>
</dbReference>
<proteinExistence type="inferred from homology"/>
<dbReference type="InterPro" id="IPR000212">
    <property type="entry name" value="DNA_helicase_UvrD/REP"/>
</dbReference>
<dbReference type="GO" id="GO:0003677">
    <property type="term" value="F:DNA binding"/>
    <property type="evidence" value="ECO:0007669"/>
    <property type="project" value="UniProtKB-KW"/>
</dbReference>
<dbReference type="InterPro" id="IPR014016">
    <property type="entry name" value="UvrD-like_ATP-bd"/>
</dbReference>
<evidence type="ECO:0000256" key="11">
    <source>
        <dbReference type="PROSITE-ProRule" id="PRU00560"/>
    </source>
</evidence>
<evidence type="ECO:0000256" key="6">
    <source>
        <dbReference type="ARBA" id="ARBA00023125"/>
    </source>
</evidence>
<sequence length="744" mass="85986">MLGCRKLILSNGWKSLKSQQPRFESSRPRLIPNLIRQPFRCNSDVAPARELSRLDNDQRDAVSHSYEQPLMILAGPGSGKTFTLMKRIERLVSEGADPRSVCVFTFTNRAAHEMRERLSKNLPYRTISHLSVNTFHSFCMQVLRETDTIGPDVSIFDEADQKRLLKICMRTRNEEGDRVRYVNEYSQDPTSLLRQSGKDMSAAERDEEKFLTAKLMDRMDFAKSKGRLLHEISHDEDEIELSRQYEYLKNQMNALDFGDMLQQVVTAFKEGRTSFEYVRKRYQYLFVDEYQDTNEVQFELIKELSRQGCITVVGDRNQSIYGWRGANIENWNYFTTLFPQHQKIFMGTNYRSTRKIVDAYGRLLSTSADKKWTGEIKPGPAAAEGDPVKLIYCENYFDEADVVAKLLHRLIHEEGYQPKDIAVLYRNNKTANWLQPSLMRENVPFRLAKGKVALEKKIASQMMSYLKVMINPRDGSSLMNIVNVPPRGLGLKSLDMLHRHVALDEGVGVLHYVIFFDFHGNFKGFKLSSFNNLKILSDQFKHWTEFSKGNGKPSDLIKLIIQQTGWKMEFKDETTMDTLMRIIDGETAYEVEPGPRIDTILRFIDQFALDSGEIAQEKDADEVLLSTMHQSKGLEWPAVILTEISEGVVPGRKRQKADSFVVDDEEDKRLLYVGMSRAKKELYITYSRRMSPFINSDLLKNVTHTSGDTVLFGDVEKKKNKSWTATEEETNEEEEEKPWYTFIK</sequence>
<gene>
    <name evidence="15" type="ORF">PROFUN_06777</name>
</gene>
<feature type="compositionally biased region" description="Acidic residues" evidence="12">
    <location>
        <begin position="726"/>
        <end position="736"/>
    </location>
</feature>
<feature type="domain" description="UvrD-like helicase C-terminal" evidence="14">
    <location>
        <begin position="354"/>
        <end position="633"/>
    </location>
</feature>
<evidence type="ECO:0000256" key="10">
    <source>
        <dbReference type="ARBA" id="ARBA00048988"/>
    </source>
</evidence>
<dbReference type="EMBL" id="MDYQ01000043">
    <property type="protein sequence ID" value="PRP85545.1"/>
    <property type="molecule type" value="Genomic_DNA"/>
</dbReference>
<keyword evidence="6" id="KW-0238">DNA-binding</keyword>
<dbReference type="Proteomes" id="UP000241769">
    <property type="component" value="Unassembled WGS sequence"/>
</dbReference>
<keyword evidence="4 11" id="KW-0347">Helicase</keyword>
<evidence type="ECO:0000259" key="14">
    <source>
        <dbReference type="PROSITE" id="PS51217"/>
    </source>
</evidence>
<dbReference type="GO" id="GO:0043138">
    <property type="term" value="F:3'-5' DNA helicase activity"/>
    <property type="evidence" value="ECO:0007669"/>
    <property type="project" value="UniProtKB-EC"/>
</dbReference>
<dbReference type="CDD" id="cd17932">
    <property type="entry name" value="DEXQc_UvrD"/>
    <property type="match status" value="1"/>
</dbReference>
<feature type="binding site" evidence="11">
    <location>
        <begin position="74"/>
        <end position="81"/>
    </location>
    <ligand>
        <name>ATP</name>
        <dbReference type="ChEBI" id="CHEBI:30616"/>
    </ligand>
</feature>
<keyword evidence="5 11" id="KW-0067">ATP-binding</keyword>
<evidence type="ECO:0000256" key="5">
    <source>
        <dbReference type="ARBA" id="ARBA00022840"/>
    </source>
</evidence>
<keyword evidence="7" id="KW-0413">Isomerase</keyword>
<organism evidence="15 16">
    <name type="scientific">Planoprotostelium fungivorum</name>
    <dbReference type="NCBI Taxonomy" id="1890364"/>
    <lineage>
        <taxon>Eukaryota</taxon>
        <taxon>Amoebozoa</taxon>
        <taxon>Evosea</taxon>
        <taxon>Variosea</taxon>
        <taxon>Cavosteliida</taxon>
        <taxon>Cavosteliaceae</taxon>
        <taxon>Planoprotostelium</taxon>
    </lineage>
</organism>
<keyword evidence="3 11" id="KW-0378">Hydrolase</keyword>
<evidence type="ECO:0000313" key="15">
    <source>
        <dbReference type="EMBL" id="PRP85545.1"/>
    </source>
</evidence>